<keyword evidence="9" id="KW-1185">Reference proteome</keyword>
<feature type="transmembrane region" description="Helical" evidence="6">
    <location>
        <begin position="197"/>
        <end position="216"/>
    </location>
</feature>
<feature type="transmembrane region" description="Helical" evidence="6">
    <location>
        <begin position="236"/>
        <end position="253"/>
    </location>
</feature>
<name>A0ABW3FR60_9PSEU</name>
<evidence type="ECO:0000313" key="8">
    <source>
        <dbReference type="EMBL" id="MFD0920871.1"/>
    </source>
</evidence>
<protein>
    <submittedName>
        <fullName evidence="8">Type II secretion system F family protein</fullName>
    </submittedName>
</protein>
<dbReference type="EMBL" id="JBHTIW010000009">
    <property type="protein sequence ID" value="MFD0920871.1"/>
    <property type="molecule type" value="Genomic_DNA"/>
</dbReference>
<evidence type="ECO:0000256" key="6">
    <source>
        <dbReference type="SAM" id="Phobius"/>
    </source>
</evidence>
<proteinExistence type="predicted"/>
<accession>A0ABW3FR60</accession>
<evidence type="ECO:0000259" key="7">
    <source>
        <dbReference type="Pfam" id="PF00482"/>
    </source>
</evidence>
<dbReference type="PANTHER" id="PTHR35007">
    <property type="entry name" value="INTEGRAL MEMBRANE PROTEIN-RELATED"/>
    <property type="match status" value="1"/>
</dbReference>
<comment type="subcellular location">
    <subcellularLocation>
        <location evidence="1">Cell membrane</location>
        <topology evidence="1">Multi-pass membrane protein</topology>
    </subcellularLocation>
</comment>
<dbReference type="RefSeq" id="WP_263250524.1">
    <property type="nucleotide sequence ID" value="NZ_BAABLT010000011.1"/>
</dbReference>
<evidence type="ECO:0000256" key="5">
    <source>
        <dbReference type="ARBA" id="ARBA00023136"/>
    </source>
</evidence>
<sequence>MLTLLAAGLLCWPDGRARARLRGPRAVRIRARRWDAVARRAVVPAIAVAGFLLAGAGGLCATVGVALIGARYWRSRQEFRRGLALSDEFSAGLRLLVAQLRTGAHPAVAAAGAAAESGPVIAAVFHDLAAVARLGGDVGTALSRSGPEGLRAPLARMARAWTLAERHGIALADLLDSVRRDVERRTRFRRSVEAGMAGPRSTAAILIVLPVFGLLLGEAVGAAPLTVLASTPTGQVLLLVGAGLVCAGTAWTLRLTGAVVR</sequence>
<evidence type="ECO:0000256" key="4">
    <source>
        <dbReference type="ARBA" id="ARBA00022989"/>
    </source>
</evidence>
<evidence type="ECO:0000256" key="2">
    <source>
        <dbReference type="ARBA" id="ARBA00022475"/>
    </source>
</evidence>
<keyword evidence="4 6" id="KW-1133">Transmembrane helix</keyword>
<evidence type="ECO:0000256" key="1">
    <source>
        <dbReference type="ARBA" id="ARBA00004651"/>
    </source>
</evidence>
<feature type="transmembrane region" description="Helical" evidence="6">
    <location>
        <begin position="41"/>
        <end position="70"/>
    </location>
</feature>
<dbReference type="InterPro" id="IPR018076">
    <property type="entry name" value="T2SS_GspF_dom"/>
</dbReference>
<comment type="caution">
    <text evidence="8">The sequence shown here is derived from an EMBL/GenBank/DDBJ whole genome shotgun (WGS) entry which is preliminary data.</text>
</comment>
<feature type="domain" description="Type II secretion system protein GspF" evidence="7">
    <location>
        <begin position="93"/>
        <end position="215"/>
    </location>
</feature>
<organism evidence="8 9">
    <name type="scientific">Saccharopolyspora rosea</name>
    <dbReference type="NCBI Taxonomy" id="524884"/>
    <lineage>
        <taxon>Bacteria</taxon>
        <taxon>Bacillati</taxon>
        <taxon>Actinomycetota</taxon>
        <taxon>Actinomycetes</taxon>
        <taxon>Pseudonocardiales</taxon>
        <taxon>Pseudonocardiaceae</taxon>
        <taxon>Saccharopolyspora</taxon>
    </lineage>
</organism>
<gene>
    <name evidence="8" type="ORF">ACFQ16_14050</name>
</gene>
<keyword evidence="5 6" id="KW-0472">Membrane</keyword>
<dbReference type="Proteomes" id="UP001597018">
    <property type="component" value="Unassembled WGS sequence"/>
</dbReference>
<evidence type="ECO:0000313" key="9">
    <source>
        <dbReference type="Proteomes" id="UP001597018"/>
    </source>
</evidence>
<reference evidence="9" key="1">
    <citation type="journal article" date="2019" name="Int. J. Syst. Evol. Microbiol.">
        <title>The Global Catalogue of Microorganisms (GCM) 10K type strain sequencing project: providing services to taxonomists for standard genome sequencing and annotation.</title>
        <authorList>
            <consortium name="The Broad Institute Genomics Platform"/>
            <consortium name="The Broad Institute Genome Sequencing Center for Infectious Disease"/>
            <person name="Wu L."/>
            <person name="Ma J."/>
        </authorList>
    </citation>
    <scope>NUCLEOTIDE SEQUENCE [LARGE SCALE GENOMIC DNA]</scope>
    <source>
        <strain evidence="9">CCUG 56401</strain>
    </source>
</reference>
<keyword evidence="2" id="KW-1003">Cell membrane</keyword>
<dbReference type="PANTHER" id="PTHR35007:SF4">
    <property type="entry name" value="CONSERVED TRANSMEMBRANE PROTEIN-RELATED"/>
    <property type="match status" value="1"/>
</dbReference>
<evidence type="ECO:0000256" key="3">
    <source>
        <dbReference type="ARBA" id="ARBA00022692"/>
    </source>
</evidence>
<dbReference type="Pfam" id="PF00482">
    <property type="entry name" value="T2SSF"/>
    <property type="match status" value="1"/>
</dbReference>
<keyword evidence="3 6" id="KW-0812">Transmembrane</keyword>